<organism evidence="1 2">
    <name type="scientific">Paenibacillus marchantiophytorum</name>
    <dbReference type="NCBI Taxonomy" id="1619310"/>
    <lineage>
        <taxon>Bacteria</taxon>
        <taxon>Bacillati</taxon>
        <taxon>Bacillota</taxon>
        <taxon>Bacilli</taxon>
        <taxon>Bacillales</taxon>
        <taxon>Paenibacillaceae</taxon>
        <taxon>Paenibacillus</taxon>
    </lineage>
</organism>
<gene>
    <name evidence="1" type="ORF">GCM10008018_18960</name>
</gene>
<accession>A0ABQ2BVF5</accession>
<proteinExistence type="predicted"/>
<comment type="caution">
    <text evidence="1">The sequence shown here is derived from an EMBL/GenBank/DDBJ whole genome shotgun (WGS) entry which is preliminary data.</text>
</comment>
<evidence type="ECO:0000313" key="2">
    <source>
        <dbReference type="Proteomes" id="UP000615455"/>
    </source>
</evidence>
<protein>
    <submittedName>
        <fullName evidence="1">Uncharacterized protein</fullName>
    </submittedName>
</protein>
<name>A0ABQ2BVF5_9BACL</name>
<evidence type="ECO:0000313" key="1">
    <source>
        <dbReference type="EMBL" id="GGI46815.1"/>
    </source>
</evidence>
<sequence>MKLPIWQRSFRKRGTWFRYFTVLRPEKRGLYEKANLRSAGMLGEADLSQIANRRFPWLFFPPKASLTAHFNSQPTSVAHYTTK</sequence>
<keyword evidence="2" id="KW-1185">Reference proteome</keyword>
<dbReference type="Proteomes" id="UP000615455">
    <property type="component" value="Unassembled WGS sequence"/>
</dbReference>
<dbReference type="EMBL" id="BMHE01000007">
    <property type="protein sequence ID" value="GGI46815.1"/>
    <property type="molecule type" value="Genomic_DNA"/>
</dbReference>
<reference evidence="2" key="1">
    <citation type="journal article" date="2019" name="Int. J. Syst. Evol. Microbiol.">
        <title>The Global Catalogue of Microorganisms (GCM) 10K type strain sequencing project: providing services to taxonomists for standard genome sequencing and annotation.</title>
        <authorList>
            <consortium name="The Broad Institute Genomics Platform"/>
            <consortium name="The Broad Institute Genome Sequencing Center for Infectious Disease"/>
            <person name="Wu L."/>
            <person name="Ma J."/>
        </authorList>
    </citation>
    <scope>NUCLEOTIDE SEQUENCE [LARGE SCALE GENOMIC DNA]</scope>
    <source>
        <strain evidence="2">CGMCC 1.15043</strain>
    </source>
</reference>